<protein>
    <recommendedName>
        <fullName evidence="5">[histone H3]-trimethyl-L-lysine(27) demethylase</fullName>
        <ecNumber evidence="5">1.14.11.68</ecNumber>
    </recommendedName>
</protein>
<dbReference type="PANTHER" id="PTHR14017">
    <property type="entry name" value="LYSINE-SPECIFIC DEMETHYLASE"/>
    <property type="match status" value="1"/>
</dbReference>
<dbReference type="Pfam" id="PF13431">
    <property type="entry name" value="TPR_17"/>
    <property type="match status" value="1"/>
</dbReference>
<evidence type="ECO:0000313" key="11">
    <source>
        <dbReference type="Proteomes" id="UP000472262"/>
    </source>
</evidence>
<evidence type="ECO:0000256" key="3">
    <source>
        <dbReference type="ARBA" id="ARBA00023242"/>
    </source>
</evidence>
<evidence type="ECO:0000256" key="6">
    <source>
        <dbReference type="ARBA" id="ARBA00048695"/>
    </source>
</evidence>
<dbReference type="Pfam" id="PF21326">
    <property type="entry name" value="KDM6_GATAL"/>
    <property type="match status" value="1"/>
</dbReference>
<dbReference type="GO" id="GO:0000978">
    <property type="term" value="F:RNA polymerase II cis-regulatory region sequence-specific DNA binding"/>
    <property type="evidence" value="ECO:0007669"/>
    <property type="project" value="TreeGrafter"/>
</dbReference>
<sequence>MKSCGVSVAAVARAAAGDGDEEKKMAAGKASETEEDFPKLTPQERERLASVDSTLFGFQRLHEDGARTKALLLKAVRCYDVYILKAEGKVEPEVFCQLGHFNLLLEDYPKALSAYQRYYSLQSDYWKNAAFLYGLGLVYFHYNAFHWAIKAFQEVLYIDPSFSRAKEIHLRLGLMFKVNTDYESSLKHFQLALIDSTPCTLSKAESKYPPMHKKYRIAKEAYESLLQTENLPAQVKATTLQQLGWMHHTVEQLGDKANKNSYAIQCLQKSLEADPNSGQSWYFLGRCYSNIGKVQDAFISYRQSIDKSEASADTWCSIGVLYQQQNQPMDALQAYICAVQLDHSHAAAWMDLGTLYESCNQPQDAIKCYINATCSKSCSNIPALTARIKCLQTTCKAHQSNEDQSQIPGQSLPPHIVSGQTDDQSSLAKRKRTASPARNSPDSWENDPGHRQVPNLSLTPQKLQVAQRAHLHACALNRQSSCSPQQMRLNAMGQIRPSVSNGPIPIANGPVPASPTPCTAGTLGNTDAVSVGNNHLPGSGSNGNVPYLQQNTLPQNCTTPTSSSMDDEPWKSQHINSTQGLQKSPGSYSAGPNGEQPSSSAETSQPTPAAGTGVPNQVGPSATASGTLAQEASHNHLRSSSSPHSATSGGQQGMVHTKERKPSGNGHSAGTPNTNDSNKSNGGGLTAAGTKVNNILPSLHQGLKAQGNSVASSPCSAMSTATPSPKSADHHSTQNSVNSLNSPILNGKGLEYSQSPLKVASPLVCHKPKPHSFTPWSSVSIYPSSSDVLKACRNLGKNGVSSNSILLDKCPPPRLPPAPFPLLPKDKLNPPTPSIYLENKRDAFFPPLHQFCTNAANPATVIRGLAGALKLDLGLFSTKTLVDANPEHLVEVRTQLSQPTDENWDVTGSRKMWCFESSRSHTTIARYAQYQASSFQESLREENEKKGQKDHSDTESAPSENVVHRRRGPFKHIKFGTNIDLSDEKKWKLQLAELSKLPAFVRVVSAGNLLSHVGHTILGMNTVQLYMKVPGSRTPGHQENNNFCSVNINIGPGDCEWFAVPESYWGVINDFCEKNNINYLMGSWWPNLEDLYEADVPVYRFIQRPGDLVWLNTGTVHWVQAIGWCNNIAWNVGPLTAHQYKLAVERFEWNKLQIYCTTFMNQCQTLREALIAAGKELVWHGRTKDEPAHYCSICEVEVFDLLFVTSESNSCKTYVVHCQGCARRCSPNLENFVVLEQYRIEDLTHVCDQFTLAPPLPSSST</sequence>
<evidence type="ECO:0000256" key="4">
    <source>
        <dbReference type="ARBA" id="ARBA00034483"/>
    </source>
</evidence>
<proteinExistence type="inferred from homology"/>
<dbReference type="Gene3D" id="2.60.120.650">
    <property type="entry name" value="Cupin"/>
    <property type="match status" value="1"/>
</dbReference>
<dbReference type="GO" id="GO:0007507">
    <property type="term" value="P:heart development"/>
    <property type="evidence" value="ECO:0007669"/>
    <property type="project" value="TreeGrafter"/>
</dbReference>
<dbReference type="Gene3D" id="1.25.40.10">
    <property type="entry name" value="Tetratricopeptide repeat domain"/>
    <property type="match status" value="2"/>
</dbReference>
<dbReference type="InterPro" id="IPR003347">
    <property type="entry name" value="JmjC_dom"/>
</dbReference>
<accession>A0A672TAA5</accession>
<dbReference type="GO" id="GO:0071558">
    <property type="term" value="F:histone H3K27me2/H3K27me3 demethylase activity"/>
    <property type="evidence" value="ECO:0007669"/>
    <property type="project" value="UniProtKB-EC"/>
</dbReference>
<feature type="compositionally biased region" description="Low complexity" evidence="8">
    <location>
        <begin position="638"/>
        <end position="648"/>
    </location>
</feature>
<organism evidence="10 11">
    <name type="scientific">Sinocyclocheilus grahami</name>
    <name type="common">Dianchi golden-line fish</name>
    <name type="synonym">Barbus grahami</name>
    <dbReference type="NCBI Taxonomy" id="75366"/>
    <lineage>
        <taxon>Eukaryota</taxon>
        <taxon>Metazoa</taxon>
        <taxon>Chordata</taxon>
        <taxon>Craniata</taxon>
        <taxon>Vertebrata</taxon>
        <taxon>Euteleostomi</taxon>
        <taxon>Actinopterygii</taxon>
        <taxon>Neopterygii</taxon>
        <taxon>Teleostei</taxon>
        <taxon>Ostariophysi</taxon>
        <taxon>Cypriniformes</taxon>
        <taxon>Cyprinidae</taxon>
        <taxon>Cyprininae</taxon>
        <taxon>Sinocyclocheilus</taxon>
    </lineage>
</organism>
<feature type="compositionally biased region" description="Polar residues" evidence="8">
    <location>
        <begin position="665"/>
        <end position="680"/>
    </location>
</feature>
<dbReference type="FunFam" id="2.10.110.20:FF:000001">
    <property type="entry name" value="lysine-specific demethylase 6A isoform X2"/>
    <property type="match status" value="1"/>
</dbReference>
<evidence type="ECO:0000259" key="9">
    <source>
        <dbReference type="PROSITE" id="PS51184"/>
    </source>
</evidence>
<evidence type="ECO:0000256" key="1">
    <source>
        <dbReference type="ARBA" id="ARBA00004123"/>
    </source>
</evidence>
<dbReference type="Proteomes" id="UP000472262">
    <property type="component" value="Unassembled WGS sequence"/>
</dbReference>
<evidence type="ECO:0000313" key="10">
    <source>
        <dbReference type="Ensembl" id="ENSSGRP00000111380.1"/>
    </source>
</evidence>
<dbReference type="InterPro" id="IPR048560">
    <property type="entry name" value="KDM6A_B-like_GATAL"/>
</dbReference>
<dbReference type="SUPFAM" id="SSF48452">
    <property type="entry name" value="TPR-like"/>
    <property type="match status" value="2"/>
</dbReference>
<dbReference type="Ensembl" id="ENSSGRT00000118314.1">
    <property type="protein sequence ID" value="ENSSGRP00000111380.1"/>
    <property type="gene ID" value="ENSSGRG00000051172.1"/>
</dbReference>
<dbReference type="FunFam" id="2.60.120.650:FF:000002">
    <property type="entry name" value="lysine-specific demethylase 6A isoform X2"/>
    <property type="match status" value="1"/>
</dbReference>
<feature type="compositionally biased region" description="Polar residues" evidence="8">
    <location>
        <begin position="516"/>
        <end position="533"/>
    </location>
</feature>
<name>A0A672TAA5_SINGR</name>
<dbReference type="PANTHER" id="PTHR14017:SF9">
    <property type="entry name" value="LYSINE-SPECIFIC DEMETHYLASE 6A"/>
    <property type="match status" value="1"/>
</dbReference>
<comment type="similarity">
    <text evidence="4">Belongs to the UTX family.</text>
</comment>
<feature type="repeat" description="TPR" evidence="7">
    <location>
        <begin position="129"/>
        <end position="162"/>
    </location>
</feature>
<feature type="compositionally biased region" description="Polar residues" evidence="8">
    <location>
        <begin position="542"/>
        <end position="564"/>
    </location>
</feature>
<feature type="compositionally biased region" description="Polar residues" evidence="8">
    <location>
        <begin position="595"/>
        <end position="607"/>
    </location>
</feature>
<evidence type="ECO:0000256" key="8">
    <source>
        <dbReference type="SAM" id="MobiDB-lite"/>
    </source>
</evidence>
<gene>
    <name evidence="10" type="primary">kdm6a</name>
</gene>
<dbReference type="InterPro" id="IPR019734">
    <property type="entry name" value="TPR_rpt"/>
</dbReference>
<feature type="region of interest" description="Disordered" evidence="8">
    <location>
        <begin position="937"/>
        <end position="963"/>
    </location>
</feature>
<dbReference type="InterPro" id="IPR046941">
    <property type="entry name" value="KDM6_GATAL_sf"/>
</dbReference>
<dbReference type="GO" id="GO:0010468">
    <property type="term" value="P:regulation of gene expression"/>
    <property type="evidence" value="ECO:0007669"/>
    <property type="project" value="TreeGrafter"/>
</dbReference>
<keyword evidence="2" id="KW-0597">Phosphoprotein</keyword>
<dbReference type="Pfam" id="PF02373">
    <property type="entry name" value="JmjC"/>
    <property type="match status" value="1"/>
</dbReference>
<evidence type="ECO:0000256" key="5">
    <source>
        <dbReference type="ARBA" id="ARBA00034525"/>
    </source>
</evidence>
<dbReference type="SUPFAM" id="SSF51197">
    <property type="entry name" value="Clavaminate synthase-like"/>
    <property type="match status" value="1"/>
</dbReference>
<dbReference type="GO" id="GO:0044666">
    <property type="term" value="C:MLL3/4 complex"/>
    <property type="evidence" value="ECO:0007669"/>
    <property type="project" value="TreeGrafter"/>
</dbReference>
<dbReference type="InterPro" id="IPR011990">
    <property type="entry name" value="TPR-like_helical_dom_sf"/>
</dbReference>
<dbReference type="SMART" id="SM00028">
    <property type="entry name" value="TPR"/>
    <property type="match status" value="6"/>
</dbReference>
<feature type="compositionally biased region" description="Polar residues" evidence="8">
    <location>
        <begin position="418"/>
        <end position="427"/>
    </location>
</feature>
<dbReference type="PROSITE" id="PS50005">
    <property type="entry name" value="TPR"/>
    <property type="match status" value="3"/>
</dbReference>
<dbReference type="EC" id="1.14.11.68" evidence="5"/>
<reference evidence="10" key="2">
    <citation type="submission" date="2025-09" db="UniProtKB">
        <authorList>
            <consortium name="Ensembl"/>
        </authorList>
    </citation>
    <scope>IDENTIFICATION</scope>
</reference>
<keyword evidence="11" id="KW-1185">Reference proteome</keyword>
<feature type="compositionally biased region" description="Polar residues" evidence="8">
    <location>
        <begin position="733"/>
        <end position="742"/>
    </location>
</feature>
<dbReference type="PROSITE" id="PS51184">
    <property type="entry name" value="JMJC"/>
    <property type="match status" value="1"/>
</dbReference>
<feature type="repeat" description="TPR" evidence="7">
    <location>
        <begin position="92"/>
        <end position="125"/>
    </location>
</feature>
<feature type="region of interest" description="Disordered" evidence="8">
    <location>
        <begin position="703"/>
        <end position="742"/>
    </location>
</feature>
<evidence type="ECO:0000256" key="7">
    <source>
        <dbReference type="PROSITE-ProRule" id="PRU00339"/>
    </source>
</evidence>
<comment type="catalytic activity">
    <reaction evidence="6">
        <text>N(6),N(6),N(6)-trimethyl-L-lysyl(27)-[histone H3] + 2 2-oxoglutarate + 2 O2 = N(6)-methyl-L-lysyl(27)-[histone H3] + 2 formaldehyde + 2 succinate + 2 CO2</text>
        <dbReference type="Rhea" id="RHEA:60224"/>
        <dbReference type="Rhea" id="RHEA-COMP:15535"/>
        <dbReference type="Rhea" id="RHEA-COMP:15544"/>
        <dbReference type="ChEBI" id="CHEBI:15379"/>
        <dbReference type="ChEBI" id="CHEBI:16526"/>
        <dbReference type="ChEBI" id="CHEBI:16810"/>
        <dbReference type="ChEBI" id="CHEBI:16842"/>
        <dbReference type="ChEBI" id="CHEBI:30031"/>
        <dbReference type="ChEBI" id="CHEBI:61929"/>
        <dbReference type="ChEBI" id="CHEBI:61961"/>
        <dbReference type="EC" id="1.14.11.68"/>
    </reaction>
</comment>
<feature type="repeat" description="TPR" evidence="7">
    <location>
        <begin position="312"/>
        <end position="345"/>
    </location>
</feature>
<feature type="domain" description="JmjC" evidence="9">
    <location>
        <begin position="986"/>
        <end position="1149"/>
    </location>
</feature>
<dbReference type="InterPro" id="IPR051630">
    <property type="entry name" value="Corepressor-Demethylase"/>
</dbReference>
<dbReference type="Gene3D" id="1.20.58.1370">
    <property type="match status" value="3"/>
</dbReference>
<dbReference type="AlphaFoldDB" id="A0A672TAA5"/>
<reference evidence="10" key="1">
    <citation type="submission" date="2025-08" db="UniProtKB">
        <authorList>
            <consortium name="Ensembl"/>
        </authorList>
    </citation>
    <scope>IDENTIFICATION</scope>
</reference>
<feature type="compositionally biased region" description="Polar residues" evidence="8">
    <location>
        <begin position="706"/>
        <end position="725"/>
    </location>
</feature>
<keyword evidence="3" id="KW-0539">Nucleus</keyword>
<dbReference type="Gene3D" id="2.10.110.20">
    <property type="match status" value="1"/>
</dbReference>
<dbReference type="GO" id="GO:0031490">
    <property type="term" value="F:chromatin DNA binding"/>
    <property type="evidence" value="ECO:0007669"/>
    <property type="project" value="TreeGrafter"/>
</dbReference>
<dbReference type="FunFam" id="1.25.40.10:FF:000011">
    <property type="entry name" value="lysine-specific demethylase 6A isoform X3"/>
    <property type="match status" value="1"/>
</dbReference>
<comment type="subcellular location">
    <subcellularLocation>
        <location evidence="1">Nucleus</location>
    </subcellularLocation>
</comment>
<feature type="compositionally biased region" description="Basic and acidic residues" evidence="8">
    <location>
        <begin position="938"/>
        <end position="954"/>
    </location>
</feature>
<keyword evidence="7" id="KW-0802">TPR repeat</keyword>
<dbReference type="SMART" id="SM00558">
    <property type="entry name" value="JmjC"/>
    <property type="match status" value="1"/>
</dbReference>
<feature type="compositionally biased region" description="Polar residues" evidence="8">
    <location>
        <begin position="573"/>
        <end position="587"/>
    </location>
</feature>
<feature type="compositionally biased region" description="Polar residues" evidence="8">
    <location>
        <begin position="614"/>
        <end position="632"/>
    </location>
</feature>
<feature type="region of interest" description="Disordered" evidence="8">
    <location>
        <begin position="515"/>
        <end position="689"/>
    </location>
</feature>
<feature type="region of interest" description="Disordered" evidence="8">
    <location>
        <begin position="401"/>
        <end position="455"/>
    </location>
</feature>
<evidence type="ECO:0000256" key="2">
    <source>
        <dbReference type="ARBA" id="ARBA00022553"/>
    </source>
</evidence>
<feature type="region of interest" description="Disordered" evidence="8">
    <location>
        <begin position="13"/>
        <end position="41"/>
    </location>
</feature>